<comment type="caution">
    <text evidence="1">The sequence shown here is derived from an EMBL/GenBank/DDBJ whole genome shotgun (WGS) entry which is preliminary data.</text>
</comment>
<accession>A0A1U7I3C6</accession>
<sequence>MANDNLDKIFDRPIPGETAKAFEWFCRYRDLGGERTLVKVAELYGKETAYIQQLQKWSCKHHWVSRTLSFDQYRNQILLDEQDRIEIERARLSSQQWNQRQKELREEEWEMSRLLLAKAREMLSYSLDERRWTFRDAAAMIQLGMELAKSATEITEMDVLTAIKTLADADILPGEVCERLK</sequence>
<gene>
    <name evidence="1" type="ORF">NIES2119_30700</name>
</gene>
<organism evidence="1 2">
    <name type="scientific">[Phormidium ambiguum] IAM M-71</name>
    <dbReference type="NCBI Taxonomy" id="454136"/>
    <lineage>
        <taxon>Bacteria</taxon>
        <taxon>Bacillati</taxon>
        <taxon>Cyanobacteriota</taxon>
        <taxon>Cyanophyceae</taxon>
        <taxon>Oscillatoriophycideae</taxon>
        <taxon>Aerosakkonematales</taxon>
        <taxon>Aerosakkonemataceae</taxon>
        <taxon>Floridanema</taxon>
    </lineage>
</organism>
<dbReference type="Proteomes" id="UP000185860">
    <property type="component" value="Unassembled WGS sequence"/>
</dbReference>
<dbReference type="OrthoDB" id="513864at2"/>
<name>A0A1U7I3C6_9CYAN</name>
<evidence type="ECO:0000313" key="2">
    <source>
        <dbReference type="Proteomes" id="UP000185860"/>
    </source>
</evidence>
<proteinExistence type="predicted"/>
<dbReference type="RefSeq" id="WP_073597286.1">
    <property type="nucleotide sequence ID" value="NZ_MRCE01000062.1"/>
</dbReference>
<dbReference type="EMBL" id="MRCE01000062">
    <property type="protein sequence ID" value="OKH30614.1"/>
    <property type="molecule type" value="Genomic_DNA"/>
</dbReference>
<reference evidence="1 2" key="1">
    <citation type="submission" date="2016-11" db="EMBL/GenBank/DDBJ databases">
        <title>Draft Genome Sequences of Nine Cyanobacterial Strains from Diverse Habitats.</title>
        <authorList>
            <person name="Zhu T."/>
            <person name="Hou S."/>
            <person name="Lu X."/>
            <person name="Hess W.R."/>
        </authorList>
    </citation>
    <scope>NUCLEOTIDE SEQUENCE [LARGE SCALE GENOMIC DNA]</scope>
    <source>
        <strain evidence="1 2">IAM M-71</strain>
    </source>
</reference>
<dbReference type="AlphaFoldDB" id="A0A1U7I3C6"/>
<evidence type="ECO:0000313" key="1">
    <source>
        <dbReference type="EMBL" id="OKH30614.1"/>
    </source>
</evidence>
<protein>
    <submittedName>
        <fullName evidence="1">Uncharacterized protein</fullName>
    </submittedName>
</protein>